<dbReference type="PRINTS" id="PR00463">
    <property type="entry name" value="EP450I"/>
</dbReference>
<comment type="similarity">
    <text evidence="4 14">Belongs to the cytochrome P450 family.</text>
</comment>
<gene>
    <name evidence="15" type="ORF">OFUS_LOCUS6605</name>
</gene>
<dbReference type="PANTHER" id="PTHR24289">
    <property type="entry name" value="STEROID 17-ALPHA-HYDROXYLASE/17,20 LYASE"/>
    <property type="match status" value="1"/>
</dbReference>
<proteinExistence type="inferred from homology"/>
<comment type="subcellular location">
    <subcellularLocation>
        <location evidence="3">Endoplasmic reticulum membrane</location>
        <topology evidence="3">Peripheral membrane protein</topology>
    </subcellularLocation>
    <subcellularLocation>
        <location evidence="2">Microsome membrane</location>
        <topology evidence="2">Peripheral membrane protein</topology>
    </subcellularLocation>
</comment>
<dbReference type="InterPro" id="IPR002401">
    <property type="entry name" value="Cyt_P450_E_grp-I"/>
</dbReference>
<evidence type="ECO:0000313" key="15">
    <source>
        <dbReference type="EMBL" id="CAH1779840.1"/>
    </source>
</evidence>
<dbReference type="InterPro" id="IPR001128">
    <property type="entry name" value="Cyt_P450"/>
</dbReference>
<dbReference type="FunFam" id="1.10.630.10:FF:000238">
    <property type="entry name" value="Cytochrome P450 2A6"/>
    <property type="match status" value="1"/>
</dbReference>
<dbReference type="GO" id="GO:0005506">
    <property type="term" value="F:iron ion binding"/>
    <property type="evidence" value="ECO:0007669"/>
    <property type="project" value="InterPro"/>
</dbReference>
<evidence type="ECO:0000256" key="14">
    <source>
        <dbReference type="RuleBase" id="RU000461"/>
    </source>
</evidence>
<name>A0A8J1UPP9_OWEFU</name>
<dbReference type="PRINTS" id="PR00385">
    <property type="entry name" value="P450"/>
</dbReference>
<dbReference type="PANTHER" id="PTHR24289:SF1">
    <property type="entry name" value="STEROID 17-ALPHA-HYDROXYLASE_17,20 LYASE"/>
    <property type="match status" value="1"/>
</dbReference>
<dbReference type="GO" id="GO:0042446">
    <property type="term" value="P:hormone biosynthetic process"/>
    <property type="evidence" value="ECO:0007669"/>
    <property type="project" value="TreeGrafter"/>
</dbReference>
<keyword evidence="11 14" id="KW-0503">Monooxygenase</keyword>
<keyword evidence="16" id="KW-1185">Reference proteome</keyword>
<sequence length="477" mass="54954">TPLSKLPGPPGWPLIGNALDMNSYGNTLETLVKWRNKYGDVFKVDLFGEEIVMVSGQYINEMLVSKGKEFAARPELPLIAGQLPNGSFMVRQNYDERTIFVRKLAHKALKQFGEGLDKIEKVSMSQITVFMDELQQDFLNKDFDPDDPLAKCFTQIVNIMVTGTTLQEDSYLLEEHKELDMIDGRILGGHFALLDTFPSLIHFPFVPGVKEVKRYSELRQSIQAYWKSTEDTFDPENLRGIYDVYFKAHKDFQNSDDVQFSYNYNNIKDDVFEIFIGGFVTTHKFLLAFINIMASNQKLQANIQKQIDDVIGQTNEPSLHHRGQLGFLEATIYEIFRYGSHTPLAVPHMTQEATSIGGYDLPKGTQVWPMLWSMHHDERFWDEPWKFKPERFMTQEGNLASADTRKMLMPFGAGARGCVGEVFAKSRIFLFTATLLQRFNILPPREGQFKPWDIKSKEYFRCMPLKTGEFKIRVEPR</sequence>
<dbReference type="Gene3D" id="1.10.630.10">
    <property type="entry name" value="Cytochrome P450"/>
    <property type="match status" value="1"/>
</dbReference>
<evidence type="ECO:0000256" key="11">
    <source>
        <dbReference type="ARBA" id="ARBA00023033"/>
    </source>
</evidence>
<evidence type="ECO:0000256" key="13">
    <source>
        <dbReference type="PIRSR" id="PIRSR602401-1"/>
    </source>
</evidence>
<evidence type="ECO:0000256" key="9">
    <source>
        <dbReference type="ARBA" id="ARBA00023002"/>
    </source>
</evidence>
<accession>A0A8J1UPP9</accession>
<keyword evidence="8" id="KW-0492">Microsome</keyword>
<keyword evidence="10 13" id="KW-0408">Iron</keyword>
<dbReference type="InterPro" id="IPR036396">
    <property type="entry name" value="Cyt_P450_sf"/>
</dbReference>
<reference evidence="15" key="1">
    <citation type="submission" date="2022-03" db="EMBL/GenBank/DDBJ databases">
        <authorList>
            <person name="Martin C."/>
        </authorList>
    </citation>
    <scope>NUCLEOTIDE SEQUENCE</scope>
</reference>
<keyword evidence="12" id="KW-0472">Membrane</keyword>
<comment type="cofactor">
    <cofactor evidence="1 13">
        <name>heme</name>
        <dbReference type="ChEBI" id="CHEBI:30413"/>
    </cofactor>
</comment>
<feature type="binding site" description="axial binding residue" evidence="13">
    <location>
        <position position="418"/>
    </location>
    <ligand>
        <name>heme</name>
        <dbReference type="ChEBI" id="CHEBI:30413"/>
    </ligand>
    <ligandPart>
        <name>Fe</name>
        <dbReference type="ChEBI" id="CHEBI:18248"/>
    </ligandPart>
</feature>
<evidence type="ECO:0000256" key="4">
    <source>
        <dbReference type="ARBA" id="ARBA00010617"/>
    </source>
</evidence>
<dbReference type="GO" id="GO:0042448">
    <property type="term" value="P:progesterone metabolic process"/>
    <property type="evidence" value="ECO:0007669"/>
    <property type="project" value="TreeGrafter"/>
</dbReference>
<evidence type="ECO:0000256" key="2">
    <source>
        <dbReference type="ARBA" id="ARBA00004174"/>
    </source>
</evidence>
<dbReference type="AlphaFoldDB" id="A0A8J1UPP9"/>
<evidence type="ECO:0000313" key="16">
    <source>
        <dbReference type="Proteomes" id="UP000749559"/>
    </source>
</evidence>
<dbReference type="Proteomes" id="UP000749559">
    <property type="component" value="Unassembled WGS sequence"/>
</dbReference>
<evidence type="ECO:0000256" key="12">
    <source>
        <dbReference type="ARBA" id="ARBA00023136"/>
    </source>
</evidence>
<dbReference type="GO" id="GO:0004508">
    <property type="term" value="F:steroid 17-alpha-monooxygenase activity"/>
    <property type="evidence" value="ECO:0007669"/>
    <property type="project" value="TreeGrafter"/>
</dbReference>
<dbReference type="SUPFAM" id="SSF48264">
    <property type="entry name" value="Cytochrome P450"/>
    <property type="match status" value="1"/>
</dbReference>
<dbReference type="GO" id="GO:0005789">
    <property type="term" value="C:endoplasmic reticulum membrane"/>
    <property type="evidence" value="ECO:0007669"/>
    <property type="project" value="UniProtKB-SubCell"/>
</dbReference>
<evidence type="ECO:0000256" key="6">
    <source>
        <dbReference type="ARBA" id="ARBA00022723"/>
    </source>
</evidence>
<comment type="caution">
    <text evidence="15">The sequence shown here is derived from an EMBL/GenBank/DDBJ whole genome shotgun (WGS) entry which is preliminary data.</text>
</comment>
<dbReference type="InterPro" id="IPR017972">
    <property type="entry name" value="Cyt_P450_CS"/>
</dbReference>
<evidence type="ECO:0000256" key="10">
    <source>
        <dbReference type="ARBA" id="ARBA00023004"/>
    </source>
</evidence>
<evidence type="ECO:0000256" key="8">
    <source>
        <dbReference type="ARBA" id="ARBA00022848"/>
    </source>
</evidence>
<feature type="non-terminal residue" evidence="15">
    <location>
        <position position="477"/>
    </location>
</feature>
<keyword evidence="7" id="KW-0256">Endoplasmic reticulum</keyword>
<evidence type="ECO:0000256" key="3">
    <source>
        <dbReference type="ARBA" id="ARBA00004406"/>
    </source>
</evidence>
<evidence type="ECO:0000256" key="7">
    <source>
        <dbReference type="ARBA" id="ARBA00022824"/>
    </source>
</evidence>
<keyword evidence="6 13" id="KW-0479">Metal-binding</keyword>
<dbReference type="Pfam" id="PF00067">
    <property type="entry name" value="p450"/>
    <property type="match status" value="1"/>
</dbReference>
<evidence type="ECO:0000256" key="5">
    <source>
        <dbReference type="ARBA" id="ARBA00022617"/>
    </source>
</evidence>
<dbReference type="PROSITE" id="PS00086">
    <property type="entry name" value="CYTOCHROME_P450"/>
    <property type="match status" value="1"/>
</dbReference>
<organism evidence="15 16">
    <name type="scientific">Owenia fusiformis</name>
    <name type="common">Polychaete worm</name>
    <dbReference type="NCBI Taxonomy" id="6347"/>
    <lineage>
        <taxon>Eukaryota</taxon>
        <taxon>Metazoa</taxon>
        <taxon>Spiralia</taxon>
        <taxon>Lophotrochozoa</taxon>
        <taxon>Annelida</taxon>
        <taxon>Polychaeta</taxon>
        <taxon>Sedentaria</taxon>
        <taxon>Canalipalpata</taxon>
        <taxon>Sabellida</taxon>
        <taxon>Oweniida</taxon>
        <taxon>Oweniidae</taxon>
        <taxon>Owenia</taxon>
    </lineage>
</organism>
<dbReference type="EMBL" id="CAIIXF020000003">
    <property type="protein sequence ID" value="CAH1779840.1"/>
    <property type="molecule type" value="Genomic_DNA"/>
</dbReference>
<dbReference type="GO" id="GO:0020037">
    <property type="term" value="F:heme binding"/>
    <property type="evidence" value="ECO:0007669"/>
    <property type="project" value="InterPro"/>
</dbReference>
<protein>
    <submittedName>
        <fullName evidence="15">Uncharacterized protein</fullName>
    </submittedName>
</protein>
<evidence type="ECO:0000256" key="1">
    <source>
        <dbReference type="ARBA" id="ARBA00001971"/>
    </source>
</evidence>
<keyword evidence="9 14" id="KW-0560">Oxidoreductase</keyword>
<keyword evidence="5 13" id="KW-0349">Heme</keyword>
<dbReference type="OrthoDB" id="6141112at2759"/>